<dbReference type="HOGENOM" id="CLU_111923_0_0_3"/>
<dbReference type="PANTHER" id="PTHR39085">
    <property type="entry name" value="SLL0924 PROTEIN"/>
    <property type="match status" value="1"/>
</dbReference>
<keyword evidence="1" id="KW-0472">Membrane</keyword>
<dbReference type="EMBL" id="CP001344">
    <property type="protein sequence ID" value="ACL44394.1"/>
    <property type="molecule type" value="Genomic_DNA"/>
</dbReference>
<evidence type="ECO:0000256" key="1">
    <source>
        <dbReference type="SAM" id="Phobius"/>
    </source>
</evidence>
<feature type="transmembrane region" description="Helical" evidence="1">
    <location>
        <begin position="29"/>
        <end position="50"/>
    </location>
</feature>
<reference evidence="2" key="1">
    <citation type="submission" date="2009-01" db="EMBL/GenBank/DDBJ databases">
        <title>Complete sequence of chromosome Cyanothece sp. PCC 7425.</title>
        <authorList>
            <consortium name="US DOE Joint Genome Institute"/>
            <person name="Lucas S."/>
            <person name="Copeland A."/>
            <person name="Lapidus A."/>
            <person name="Glavina del Rio T."/>
            <person name="Dalin E."/>
            <person name="Tice H."/>
            <person name="Bruce D."/>
            <person name="Goodwin L."/>
            <person name="Pitluck S."/>
            <person name="Sims D."/>
            <person name="Meineke L."/>
            <person name="Brettin T."/>
            <person name="Detter J.C."/>
            <person name="Han C."/>
            <person name="Larimer F."/>
            <person name="Land M."/>
            <person name="Hauser L."/>
            <person name="Kyrpides N."/>
            <person name="Ovchinnikova G."/>
            <person name="Liberton M."/>
            <person name="Stoeckel J."/>
            <person name="Banerjee A."/>
            <person name="Singh A."/>
            <person name="Page L."/>
            <person name="Sato H."/>
            <person name="Zhao L."/>
            <person name="Sherman L."/>
            <person name="Pakrasi H."/>
            <person name="Richardson P."/>
        </authorList>
    </citation>
    <scope>NUCLEOTIDE SEQUENCE</scope>
    <source>
        <strain evidence="2">PCC 7425</strain>
    </source>
</reference>
<proteinExistence type="predicted"/>
<keyword evidence="1" id="KW-0812">Transmembrane</keyword>
<accession>B8HTG8</accession>
<name>B8HTG8_CYAP4</name>
<dbReference type="AlphaFoldDB" id="B8HTG8"/>
<dbReference type="Pfam" id="PF09988">
    <property type="entry name" value="DUF2227"/>
    <property type="match status" value="1"/>
</dbReference>
<dbReference type="KEGG" id="cyn:Cyan7425_2031"/>
<dbReference type="PANTHER" id="PTHR39085:SF1">
    <property type="entry name" value="SLL0924 PROTEIN"/>
    <property type="match status" value="1"/>
</dbReference>
<gene>
    <name evidence="2" type="ordered locus">Cyan7425_2031</name>
</gene>
<evidence type="ECO:0000313" key="2">
    <source>
        <dbReference type="EMBL" id="ACL44394.1"/>
    </source>
</evidence>
<organism evidence="2">
    <name type="scientific">Cyanothece sp. (strain PCC 7425 / ATCC 29141)</name>
    <dbReference type="NCBI Taxonomy" id="395961"/>
    <lineage>
        <taxon>Bacteria</taxon>
        <taxon>Bacillati</taxon>
        <taxon>Cyanobacteriota</taxon>
        <taxon>Cyanophyceae</taxon>
        <taxon>Gomontiellales</taxon>
        <taxon>Cyanothecaceae</taxon>
        <taxon>Cyanothece</taxon>
    </lineage>
</organism>
<feature type="transmembrane region" description="Helical" evidence="1">
    <location>
        <begin position="92"/>
        <end position="113"/>
    </location>
</feature>
<sequence length="178" mass="20508">MPAGRTHDRITLSCLPFLATATWLGSRNLALTGILSTSFLFSGLMFGPDLDIHSCQYRRWGWLRWIWLPYQKTLRHRSFLSHGPIMGTALRLLYLGSWLALPIGFLLLLQHYFGFWNWNWQTGVALLQASLQTYPYEWLAGLAGLELGAMSHSLSDWSVSSWKGWQRRWFSAKGRTKS</sequence>
<protein>
    <recommendedName>
        <fullName evidence="3">Metal-binding protein</fullName>
    </recommendedName>
</protein>
<dbReference type="OrthoDB" id="69351at2"/>
<evidence type="ECO:0008006" key="3">
    <source>
        <dbReference type="Google" id="ProtNLM"/>
    </source>
</evidence>
<dbReference type="eggNOG" id="COG2389">
    <property type="taxonomic scope" value="Bacteria"/>
</dbReference>
<keyword evidence="1" id="KW-1133">Transmembrane helix</keyword>
<dbReference type="STRING" id="395961.Cyan7425_2031"/>
<dbReference type="InterPro" id="IPR019250">
    <property type="entry name" value="DUF2227_metal-bd"/>
</dbReference>